<proteinExistence type="predicted"/>
<organism evidence="2 3">
    <name type="scientific">Streptomyces bikiniensis</name>
    <dbReference type="NCBI Taxonomy" id="1896"/>
    <lineage>
        <taxon>Bacteria</taxon>
        <taxon>Bacillati</taxon>
        <taxon>Actinomycetota</taxon>
        <taxon>Actinomycetes</taxon>
        <taxon>Kitasatosporales</taxon>
        <taxon>Streptomycetaceae</taxon>
        <taxon>Streptomyces</taxon>
    </lineage>
</organism>
<dbReference type="Proteomes" id="UP001614391">
    <property type="component" value="Unassembled WGS sequence"/>
</dbReference>
<sequence length="85" mass="8538">MPGTGTTAFAGPTGAGGSTVFSLVERFHETTGGRMPTGGDVRQWPSAEPRSAVGHVERDAPATVTHAGKNNRGDAGPERVPGGPG</sequence>
<protein>
    <submittedName>
        <fullName evidence="2">Uncharacterized protein</fullName>
    </submittedName>
</protein>
<evidence type="ECO:0000313" key="2">
    <source>
        <dbReference type="EMBL" id="MFI9119724.1"/>
    </source>
</evidence>
<keyword evidence="3" id="KW-1185">Reference proteome</keyword>
<reference evidence="2 3" key="1">
    <citation type="submission" date="2024-10" db="EMBL/GenBank/DDBJ databases">
        <title>The Natural Products Discovery Center: Release of the First 8490 Sequenced Strains for Exploring Actinobacteria Biosynthetic Diversity.</title>
        <authorList>
            <person name="Kalkreuter E."/>
            <person name="Kautsar S.A."/>
            <person name="Yang D."/>
            <person name="Bader C.D."/>
            <person name="Teijaro C.N."/>
            <person name="Fluegel L."/>
            <person name="Davis C.M."/>
            <person name="Simpson J.R."/>
            <person name="Lauterbach L."/>
            <person name="Steele A.D."/>
            <person name="Gui C."/>
            <person name="Meng S."/>
            <person name="Li G."/>
            <person name="Viehrig K."/>
            <person name="Ye F."/>
            <person name="Su P."/>
            <person name="Kiefer A.F."/>
            <person name="Nichols A."/>
            <person name="Cepeda A.J."/>
            <person name="Yan W."/>
            <person name="Fan B."/>
            <person name="Jiang Y."/>
            <person name="Adhikari A."/>
            <person name="Zheng C.-J."/>
            <person name="Schuster L."/>
            <person name="Cowan T.M."/>
            <person name="Smanski M.J."/>
            <person name="Chevrette M.G."/>
            <person name="De Carvalho L.P.S."/>
            <person name="Shen B."/>
        </authorList>
    </citation>
    <scope>NUCLEOTIDE SEQUENCE [LARGE SCALE GENOMIC DNA]</scope>
    <source>
        <strain evidence="2 3">NPDC053346</strain>
    </source>
</reference>
<dbReference type="Gene3D" id="3.40.50.300">
    <property type="entry name" value="P-loop containing nucleotide triphosphate hydrolases"/>
    <property type="match status" value="1"/>
</dbReference>
<name>A0ABW8CQ82_STRBI</name>
<dbReference type="InterPro" id="IPR027417">
    <property type="entry name" value="P-loop_NTPase"/>
</dbReference>
<dbReference type="RefSeq" id="WP_399612977.1">
    <property type="nucleotide sequence ID" value="NZ_JBITYT010000004.1"/>
</dbReference>
<dbReference type="SUPFAM" id="SSF52540">
    <property type="entry name" value="P-loop containing nucleoside triphosphate hydrolases"/>
    <property type="match status" value="1"/>
</dbReference>
<dbReference type="EMBL" id="JBITYT010000004">
    <property type="protein sequence ID" value="MFI9119724.1"/>
    <property type="molecule type" value="Genomic_DNA"/>
</dbReference>
<comment type="caution">
    <text evidence="2">The sequence shown here is derived from an EMBL/GenBank/DDBJ whole genome shotgun (WGS) entry which is preliminary data.</text>
</comment>
<feature type="region of interest" description="Disordered" evidence="1">
    <location>
        <begin position="30"/>
        <end position="85"/>
    </location>
</feature>
<evidence type="ECO:0000313" key="3">
    <source>
        <dbReference type="Proteomes" id="UP001614391"/>
    </source>
</evidence>
<accession>A0ABW8CQ82</accession>
<gene>
    <name evidence="2" type="ORF">ACIGW0_10075</name>
</gene>
<evidence type="ECO:0000256" key="1">
    <source>
        <dbReference type="SAM" id="MobiDB-lite"/>
    </source>
</evidence>